<evidence type="ECO:0000313" key="3">
    <source>
        <dbReference type="Proteomes" id="UP000799776"/>
    </source>
</evidence>
<protein>
    <submittedName>
        <fullName evidence="2">Uncharacterized protein</fullName>
    </submittedName>
</protein>
<feature type="region of interest" description="Disordered" evidence="1">
    <location>
        <begin position="212"/>
        <end position="242"/>
    </location>
</feature>
<feature type="compositionally biased region" description="Basic and acidic residues" evidence="1">
    <location>
        <begin position="212"/>
        <end position="223"/>
    </location>
</feature>
<keyword evidence="3" id="KW-1185">Reference proteome</keyword>
<feature type="compositionally biased region" description="Low complexity" evidence="1">
    <location>
        <begin position="90"/>
        <end position="102"/>
    </location>
</feature>
<dbReference type="EMBL" id="ML978714">
    <property type="protein sequence ID" value="KAF2089378.1"/>
    <property type="molecule type" value="Genomic_DNA"/>
</dbReference>
<feature type="region of interest" description="Disordered" evidence="1">
    <location>
        <begin position="1"/>
        <end position="32"/>
    </location>
</feature>
<gene>
    <name evidence="2" type="ORF">K490DRAFT_54990</name>
</gene>
<reference evidence="2" key="1">
    <citation type="journal article" date="2020" name="Stud. Mycol.">
        <title>101 Dothideomycetes genomes: a test case for predicting lifestyles and emergence of pathogens.</title>
        <authorList>
            <person name="Haridas S."/>
            <person name="Albert R."/>
            <person name="Binder M."/>
            <person name="Bloem J."/>
            <person name="Labutti K."/>
            <person name="Salamov A."/>
            <person name="Andreopoulos B."/>
            <person name="Baker S."/>
            <person name="Barry K."/>
            <person name="Bills G."/>
            <person name="Bluhm B."/>
            <person name="Cannon C."/>
            <person name="Castanera R."/>
            <person name="Culley D."/>
            <person name="Daum C."/>
            <person name="Ezra D."/>
            <person name="Gonzalez J."/>
            <person name="Henrissat B."/>
            <person name="Kuo A."/>
            <person name="Liang C."/>
            <person name="Lipzen A."/>
            <person name="Lutzoni F."/>
            <person name="Magnuson J."/>
            <person name="Mondo S."/>
            <person name="Nolan M."/>
            <person name="Ohm R."/>
            <person name="Pangilinan J."/>
            <person name="Park H.-J."/>
            <person name="Ramirez L."/>
            <person name="Alfaro M."/>
            <person name="Sun H."/>
            <person name="Tritt A."/>
            <person name="Yoshinaga Y."/>
            <person name="Zwiers L.-H."/>
            <person name="Turgeon B."/>
            <person name="Goodwin S."/>
            <person name="Spatafora J."/>
            <person name="Crous P."/>
            <person name="Grigoriev I."/>
        </authorList>
    </citation>
    <scope>NUCLEOTIDE SEQUENCE</scope>
    <source>
        <strain evidence="2">CBS 121410</strain>
    </source>
</reference>
<dbReference type="AlphaFoldDB" id="A0A6A5YCE8"/>
<feature type="compositionally biased region" description="Basic and acidic residues" evidence="1">
    <location>
        <begin position="515"/>
        <end position="537"/>
    </location>
</feature>
<feature type="region of interest" description="Disordered" evidence="1">
    <location>
        <begin position="126"/>
        <end position="186"/>
    </location>
</feature>
<evidence type="ECO:0000313" key="2">
    <source>
        <dbReference type="EMBL" id="KAF2089378.1"/>
    </source>
</evidence>
<feature type="compositionally biased region" description="Low complexity" evidence="1">
    <location>
        <begin position="69"/>
        <end position="78"/>
    </location>
</feature>
<sequence length="1078" mass="117118">MDRHAEPMIRTASAETNFSQPTPDLQSPQGGFATHVERLEHHAERMSSSGSDIGYEIRKLQLEEKLSSRRSSLLSVQLPEASGSRPPPGTRSRNASTSSYSNSIVDVNHHARWGGYSPGGVTSPMGSIRSGSWSQASLARQRSASRMTDPSRLGQTEEMSEHGDGSEPATAHNTPQVNASKPHTRNASNFSLEYDKIVQDIQEELNSPIDMRQHSVSHSEPEPQTHTYSHTDLPDRPPTADTFQQAHDAFHDFDGVHYAPSVRGFSEGSRHSMLRSMPTSQLAGPPPPEGMVYYPAPVPRMLNLPKRLSQIPSQVQAKRRSQMLGSQPPEARNSALWLGGVPETADTEAKRKSVMSLAGLPPQLRASMYFDQPSIPQEVEVKGDSAEQALEDILAASARAPVNAFIDHPHAGNVRNEVYSKEAKRKSTATLINAAKNPESPTDEKKDKRKSRSSLNLLFGRRKSSTDELSQLSKRNSSGDKLGKLRKRSSKLSLGPPLEEQPGHKRQVSNVTDHSGIDEGTPLHEADDSLDPHHSYNEDEEEEPDFDLPPDEFPQQYGAPTTLLAELQMRKAQQRTRNRTAATAFPNGMHSTLLQLDAVAEVEKKRRMQQKINLAWEEEQAAEEDPDDDVPLGMLFPGRDGLVNNNTGKGPQNDWDRPLGLLEKKELEDNEPLSSRRNRLRGLAPSTHNLSRDPSPGKRSTVIGLTRASPAISVTPSPEPPHLDEHDDDEPLATRKERLRRSQMLDQALGDMSSRPISGDFASEMLSQFGGLKDTPNADAPTTIADASAGAATTHPPPAPTTPINEEDETLGQRRARLQAQALANNAQQQRPPLKPSYSMADILTAAPQRQQPTNDAFVASLPANSLLSRNEKIKARQRKQILEHNKRSTTYAGNPSIGGFGGRMMEGARVPSGGSMQSMQEERGLLGQVERTKSMAFLPGSGASLGVGTPMTMPVTGAGSGYFGQPGMTPTSMPGYPAAMSMGMGMMPGMPVPHQQPMMMPVQQPLLGMNGFVGYGGAGAAAAGMNPVMMGYGIGYPGMQMQGGGVAGQMGMGMGMVEQPLEPGRRDAIDRWRQGVL</sequence>
<proteinExistence type="predicted"/>
<dbReference type="Proteomes" id="UP000799776">
    <property type="component" value="Unassembled WGS sequence"/>
</dbReference>
<feature type="compositionally biased region" description="Low complexity" evidence="1">
    <location>
        <begin position="132"/>
        <end position="146"/>
    </location>
</feature>
<evidence type="ECO:0000256" key="1">
    <source>
        <dbReference type="SAM" id="MobiDB-lite"/>
    </source>
</evidence>
<feature type="compositionally biased region" description="Acidic residues" evidence="1">
    <location>
        <begin position="538"/>
        <end position="548"/>
    </location>
</feature>
<accession>A0A6A5YCE8</accession>
<feature type="compositionally biased region" description="Polar residues" evidence="1">
    <location>
        <begin position="171"/>
        <end position="186"/>
    </location>
</feature>
<dbReference type="OrthoDB" id="5288142at2759"/>
<feature type="region of interest" description="Disordered" evidence="1">
    <location>
        <begin position="419"/>
        <end position="548"/>
    </location>
</feature>
<name>A0A6A5YCE8_9PEZI</name>
<feature type="compositionally biased region" description="Polar residues" evidence="1">
    <location>
        <begin position="467"/>
        <end position="476"/>
    </location>
</feature>
<feature type="region of interest" description="Disordered" evidence="1">
    <location>
        <begin position="66"/>
        <end position="102"/>
    </location>
</feature>
<feature type="region of interest" description="Disordered" evidence="1">
    <location>
        <begin position="666"/>
        <end position="730"/>
    </location>
</feature>
<feature type="compositionally biased region" description="Polar residues" evidence="1">
    <location>
        <begin position="13"/>
        <end position="29"/>
    </location>
</feature>
<organism evidence="2 3">
    <name type="scientific">Saccharata proteae CBS 121410</name>
    <dbReference type="NCBI Taxonomy" id="1314787"/>
    <lineage>
        <taxon>Eukaryota</taxon>
        <taxon>Fungi</taxon>
        <taxon>Dikarya</taxon>
        <taxon>Ascomycota</taxon>
        <taxon>Pezizomycotina</taxon>
        <taxon>Dothideomycetes</taxon>
        <taxon>Dothideomycetes incertae sedis</taxon>
        <taxon>Botryosphaeriales</taxon>
        <taxon>Saccharataceae</taxon>
        <taxon>Saccharata</taxon>
    </lineage>
</organism>